<dbReference type="RefSeq" id="XP_046014956.1">
    <property type="nucleotide sequence ID" value="XM_046163455.1"/>
</dbReference>
<comment type="caution">
    <text evidence="2">The sequence shown here is derived from an EMBL/GenBank/DDBJ whole genome shotgun (WGS) entry which is preliminary data.</text>
</comment>
<dbReference type="EMBL" id="JAGTJQ010000003">
    <property type="protein sequence ID" value="KAH7034863.1"/>
    <property type="molecule type" value="Genomic_DNA"/>
</dbReference>
<protein>
    <submittedName>
        <fullName evidence="2">Uncharacterized protein</fullName>
    </submittedName>
</protein>
<organism evidence="2 3">
    <name type="scientific">Microdochium trichocladiopsis</name>
    <dbReference type="NCBI Taxonomy" id="1682393"/>
    <lineage>
        <taxon>Eukaryota</taxon>
        <taxon>Fungi</taxon>
        <taxon>Dikarya</taxon>
        <taxon>Ascomycota</taxon>
        <taxon>Pezizomycotina</taxon>
        <taxon>Sordariomycetes</taxon>
        <taxon>Xylariomycetidae</taxon>
        <taxon>Xylariales</taxon>
        <taxon>Microdochiaceae</taxon>
        <taxon>Microdochium</taxon>
    </lineage>
</organism>
<evidence type="ECO:0000313" key="3">
    <source>
        <dbReference type="Proteomes" id="UP000756346"/>
    </source>
</evidence>
<proteinExistence type="predicted"/>
<evidence type="ECO:0000313" key="2">
    <source>
        <dbReference type="EMBL" id="KAH7034863.1"/>
    </source>
</evidence>
<name>A0A9P8YD46_9PEZI</name>
<dbReference type="AlphaFoldDB" id="A0A9P8YD46"/>
<keyword evidence="3" id="KW-1185">Reference proteome</keyword>
<accession>A0A9P8YD46</accession>
<feature type="compositionally biased region" description="Polar residues" evidence="1">
    <location>
        <begin position="158"/>
        <end position="169"/>
    </location>
</feature>
<sequence length="197" mass="22089">MCTRPIHVRARAPTRHAGLGLVASPAVMCDERDSSFVSHPKSPQRETRSSGCRGRLLILIPGNCLLSCPCFISPLLLFIFFCPCVFRLFFFHLVFSHCSLRARNHVGSVIHCCCHCYGFLFSKLLCDGQRANDWVKKRTTRKKREKHGVGDEYPGESLQKQKSPYQNSDLEGKKRIKIYGNGGAAGFSTIASCRHQA</sequence>
<feature type="region of interest" description="Disordered" evidence="1">
    <location>
        <begin position="137"/>
        <end position="171"/>
    </location>
</feature>
<gene>
    <name evidence="2" type="ORF">B0I36DRAFT_84944</name>
</gene>
<feature type="compositionally biased region" description="Basic residues" evidence="1">
    <location>
        <begin position="137"/>
        <end position="146"/>
    </location>
</feature>
<dbReference type="Proteomes" id="UP000756346">
    <property type="component" value="Unassembled WGS sequence"/>
</dbReference>
<reference evidence="2" key="1">
    <citation type="journal article" date="2021" name="Nat. Commun.">
        <title>Genetic determinants of endophytism in the Arabidopsis root mycobiome.</title>
        <authorList>
            <person name="Mesny F."/>
            <person name="Miyauchi S."/>
            <person name="Thiergart T."/>
            <person name="Pickel B."/>
            <person name="Atanasova L."/>
            <person name="Karlsson M."/>
            <person name="Huettel B."/>
            <person name="Barry K.W."/>
            <person name="Haridas S."/>
            <person name="Chen C."/>
            <person name="Bauer D."/>
            <person name="Andreopoulos W."/>
            <person name="Pangilinan J."/>
            <person name="LaButti K."/>
            <person name="Riley R."/>
            <person name="Lipzen A."/>
            <person name="Clum A."/>
            <person name="Drula E."/>
            <person name="Henrissat B."/>
            <person name="Kohler A."/>
            <person name="Grigoriev I.V."/>
            <person name="Martin F.M."/>
            <person name="Hacquard S."/>
        </authorList>
    </citation>
    <scope>NUCLEOTIDE SEQUENCE</scope>
    <source>
        <strain evidence="2">MPI-CAGE-CH-0230</strain>
    </source>
</reference>
<dbReference type="GeneID" id="70193001"/>
<evidence type="ECO:0000256" key="1">
    <source>
        <dbReference type="SAM" id="MobiDB-lite"/>
    </source>
</evidence>